<feature type="binding site" evidence="19">
    <location>
        <position position="271"/>
    </location>
    <ligand>
        <name>GTP</name>
        <dbReference type="ChEBI" id="CHEBI:37565"/>
    </ligand>
</feature>
<keyword evidence="9 19" id="KW-0547">Nucleotide-binding</keyword>
<feature type="binding site" evidence="19">
    <location>
        <position position="27"/>
    </location>
    <ligand>
        <name>Mg(2+)</name>
        <dbReference type="ChEBI" id="CHEBI:18420"/>
        <label>2</label>
    </ligand>
</feature>
<dbReference type="GO" id="GO:0000287">
    <property type="term" value="F:magnesium ion binding"/>
    <property type="evidence" value="ECO:0007669"/>
    <property type="project" value="UniProtKB-UniRule"/>
</dbReference>
<dbReference type="OrthoDB" id="9793111at2"/>
<feature type="binding site" evidence="19">
    <location>
        <begin position="250"/>
        <end position="254"/>
    </location>
    <ligand>
        <name>GTP</name>
        <dbReference type="ChEBI" id="CHEBI:37565"/>
    </ligand>
</feature>
<keyword evidence="14 19" id="KW-0464">Manganese</keyword>
<dbReference type="FunFam" id="3.90.870.10:FF:000001">
    <property type="entry name" value="Riboflavin biosynthesis protein RibBA"/>
    <property type="match status" value="1"/>
</dbReference>
<comment type="catalytic activity">
    <reaction evidence="1 19">
        <text>D-ribulose 5-phosphate = (2S)-2-hydroxy-3-oxobutyl phosphate + formate + H(+)</text>
        <dbReference type="Rhea" id="RHEA:18457"/>
        <dbReference type="ChEBI" id="CHEBI:15378"/>
        <dbReference type="ChEBI" id="CHEBI:15740"/>
        <dbReference type="ChEBI" id="CHEBI:58121"/>
        <dbReference type="ChEBI" id="CHEBI:58830"/>
        <dbReference type="EC" id="4.1.99.12"/>
    </reaction>
</comment>
<comment type="similarity">
    <text evidence="19">In the C-terminal section; belongs to the GTP cyclohydrolase II family.</text>
</comment>
<comment type="pathway">
    <text evidence="4 19">Cofactor biosynthesis; riboflavin biosynthesis; 5-amino-6-(D-ribitylamino)uracil from GTP: step 1/4.</text>
</comment>
<evidence type="ECO:0000256" key="18">
    <source>
        <dbReference type="ARBA" id="ARBA00049295"/>
    </source>
</evidence>
<evidence type="ECO:0000259" key="20">
    <source>
        <dbReference type="Pfam" id="PF00925"/>
    </source>
</evidence>
<evidence type="ECO:0000256" key="8">
    <source>
        <dbReference type="ARBA" id="ARBA00022723"/>
    </source>
</evidence>
<dbReference type="NCBIfam" id="NF001591">
    <property type="entry name" value="PRK00393.1"/>
    <property type="match status" value="1"/>
</dbReference>
<keyword evidence="16 19" id="KW-0511">Multifunctional enzyme</keyword>
<feature type="binding site" evidence="19">
    <location>
        <position position="141"/>
    </location>
    <ligand>
        <name>Mg(2+)</name>
        <dbReference type="ChEBI" id="CHEBI:18420"/>
        <label>2</label>
    </ligand>
</feature>
<evidence type="ECO:0000256" key="4">
    <source>
        <dbReference type="ARBA" id="ARBA00004853"/>
    </source>
</evidence>
<dbReference type="InterPro" id="IPR017945">
    <property type="entry name" value="DHBP_synth_RibB-like_a/b_dom"/>
</dbReference>
<keyword evidence="7 19" id="KW-0686">Riboflavin biosynthesis</keyword>
<dbReference type="RefSeq" id="WP_053603222.1">
    <property type="nucleotide sequence ID" value="NZ_CP012600.1"/>
</dbReference>
<dbReference type="GO" id="GO:0030145">
    <property type="term" value="F:manganese ion binding"/>
    <property type="evidence" value="ECO:0007669"/>
    <property type="project" value="UniProtKB-UniRule"/>
</dbReference>
<comment type="cofactor">
    <cofactor evidence="2">
        <name>Mn(2+)</name>
        <dbReference type="ChEBI" id="CHEBI:29035"/>
    </cofactor>
</comment>
<dbReference type="SUPFAM" id="SSF55821">
    <property type="entry name" value="YrdC/RibB"/>
    <property type="match status" value="1"/>
</dbReference>
<evidence type="ECO:0000256" key="15">
    <source>
        <dbReference type="ARBA" id="ARBA00023239"/>
    </source>
</evidence>
<dbReference type="GO" id="GO:0008686">
    <property type="term" value="F:3,4-dihydroxy-2-butanone-4-phosphate synthase activity"/>
    <property type="evidence" value="ECO:0007669"/>
    <property type="project" value="UniProtKB-UniRule"/>
</dbReference>
<evidence type="ECO:0000256" key="5">
    <source>
        <dbReference type="ARBA" id="ARBA00004904"/>
    </source>
</evidence>
<name>A0A0M5JLF9_9BACI</name>
<dbReference type="InterPro" id="IPR032677">
    <property type="entry name" value="GTP_cyclohydro_II"/>
</dbReference>
<dbReference type="Pfam" id="PF00926">
    <property type="entry name" value="DHBP_synthase"/>
    <property type="match status" value="1"/>
</dbReference>
<feature type="binding site" evidence="19">
    <location>
        <position position="27"/>
    </location>
    <ligand>
        <name>Mg(2+)</name>
        <dbReference type="ChEBI" id="CHEBI:18420"/>
        <label>1</label>
    </ligand>
</feature>
<evidence type="ECO:0000256" key="2">
    <source>
        <dbReference type="ARBA" id="ARBA00001936"/>
    </source>
</evidence>
<dbReference type="CDD" id="cd00641">
    <property type="entry name" value="GTP_cyclohydro2"/>
    <property type="match status" value="1"/>
</dbReference>
<dbReference type="PATRIC" id="fig|1441095.3.peg.1659"/>
<dbReference type="InterPro" id="IPR000422">
    <property type="entry name" value="DHBP_synthase_RibB"/>
</dbReference>
<feature type="binding site" evidence="19">
    <location>
        <begin position="138"/>
        <end position="142"/>
    </location>
    <ligand>
        <name>D-ribulose 5-phosphate</name>
        <dbReference type="ChEBI" id="CHEBI:58121"/>
    </ligand>
</feature>
<evidence type="ECO:0000256" key="19">
    <source>
        <dbReference type="HAMAP-Rule" id="MF_01283"/>
    </source>
</evidence>
<dbReference type="InterPro" id="IPR036144">
    <property type="entry name" value="RibA-like_sf"/>
</dbReference>
<feature type="binding site" evidence="19">
    <location>
        <position position="268"/>
    </location>
    <ligand>
        <name>Zn(2+)</name>
        <dbReference type="ChEBI" id="CHEBI:29105"/>
        <note>catalytic</note>
    </ligand>
</feature>
<dbReference type="GO" id="GO:0005525">
    <property type="term" value="F:GTP binding"/>
    <property type="evidence" value="ECO:0007669"/>
    <property type="project" value="UniProtKB-KW"/>
</dbReference>
<keyword evidence="10 19" id="KW-0378">Hydrolase</keyword>
<feature type="binding site" evidence="19">
    <location>
        <position position="315"/>
    </location>
    <ligand>
        <name>GTP</name>
        <dbReference type="ChEBI" id="CHEBI:37565"/>
    </ligand>
</feature>
<feature type="binding site" evidence="19">
    <location>
        <position position="31"/>
    </location>
    <ligand>
        <name>D-ribulose 5-phosphate</name>
        <dbReference type="ChEBI" id="CHEBI:58121"/>
    </ligand>
</feature>
<keyword evidence="8 19" id="KW-0479">Metal-binding</keyword>
<feature type="region of interest" description="DHBP synthase" evidence="19">
    <location>
        <begin position="1"/>
        <end position="199"/>
    </location>
</feature>
<dbReference type="UniPathway" id="UPA00275">
    <property type="reaction ID" value="UER00399"/>
</dbReference>
<comment type="cofactor">
    <cofactor evidence="19">
        <name>Zn(2+)</name>
        <dbReference type="ChEBI" id="CHEBI:29105"/>
    </cofactor>
    <text evidence="19">Binds 1 zinc ion per subunit.</text>
</comment>
<dbReference type="GO" id="GO:0003935">
    <property type="term" value="F:GTP cyclohydrolase II activity"/>
    <property type="evidence" value="ECO:0007669"/>
    <property type="project" value="UniProtKB-UniRule"/>
</dbReference>
<dbReference type="PANTHER" id="PTHR21327">
    <property type="entry name" value="GTP CYCLOHYDROLASE II-RELATED"/>
    <property type="match status" value="1"/>
</dbReference>
<dbReference type="STRING" id="1441095.AM592_07530"/>
<evidence type="ECO:0000256" key="13">
    <source>
        <dbReference type="ARBA" id="ARBA00023134"/>
    </source>
</evidence>
<dbReference type="Proteomes" id="UP000067625">
    <property type="component" value="Chromosome"/>
</dbReference>
<evidence type="ECO:0000256" key="9">
    <source>
        <dbReference type="ARBA" id="ARBA00022741"/>
    </source>
</evidence>
<dbReference type="GO" id="GO:0005829">
    <property type="term" value="C:cytosol"/>
    <property type="evidence" value="ECO:0007669"/>
    <property type="project" value="TreeGrafter"/>
</dbReference>
<gene>
    <name evidence="19" type="primary">ribBA</name>
    <name evidence="21" type="ORF">AM592_07530</name>
</gene>
<comment type="cofactor">
    <cofactor evidence="19">
        <name>Mg(2+)</name>
        <dbReference type="ChEBI" id="CHEBI:18420"/>
    </cofactor>
    <cofactor evidence="19">
        <name>Mn(2+)</name>
        <dbReference type="ChEBI" id="CHEBI:29035"/>
    </cofactor>
    <text evidence="19">Binds 2 divalent metal cations per subunit. Magnesium or manganese.</text>
</comment>
<feature type="domain" description="GTP cyclohydrolase II" evidence="20">
    <location>
        <begin position="206"/>
        <end position="371"/>
    </location>
</feature>
<sequence>MFHTVEEAIASLKQGEIIIVTDDENRENEGDFIALAEFATPEVINFMAVHGRGLICAPVSAQIAEKLKLDPMTRENKDSLQTAFTVSIDHRNTHTGISAHERSLTIQSLIQEGTKAEDYNRPGHVFPLIAKENGVLERPGHTEAAVDLAKSCGSQPAAVICEIMNDDGTMARVPELTEIAKKFGLKMISIKDFIAYRYEKEKLVTREVEINLPTDFGSFKAFGYSNALDDKEIIALVAGDPANEQAPLVRVHSECLTGDVFLSGRCDCGPQLHAALREIQKAGSGVLLYLRQEGRGIGLLNKMRAYKLQEMGLDTVQANEELGFLPDQRNYGLGAQVLKDLGLARINLLTNNPDKVKSLTEHGITVEKRVPIEIKSTSDNEAYLKTKVEKMGHLLHF</sequence>
<dbReference type="Pfam" id="PF00925">
    <property type="entry name" value="GTP_cyclohydro2"/>
    <property type="match status" value="1"/>
</dbReference>
<dbReference type="HAMAP" id="MF_01283">
    <property type="entry name" value="RibBA"/>
    <property type="match status" value="1"/>
</dbReference>
<comment type="function">
    <text evidence="3 19">Catalyzes the conversion of D-ribulose 5-phosphate to formate and 3,4-dihydroxy-2-butanone 4-phosphate.</text>
</comment>
<keyword evidence="13 19" id="KW-0342">GTP-binding</keyword>
<keyword evidence="15 19" id="KW-0456">Lyase</keyword>
<dbReference type="EC" id="3.5.4.25" evidence="19"/>
<dbReference type="NCBIfam" id="NF006803">
    <property type="entry name" value="PRK09311.1"/>
    <property type="match status" value="1"/>
</dbReference>
<accession>A0A0M5JLF9</accession>
<feature type="binding site" evidence="19">
    <location>
        <position position="266"/>
    </location>
    <ligand>
        <name>Zn(2+)</name>
        <dbReference type="ChEBI" id="CHEBI:29105"/>
        <note>catalytic</note>
    </ligand>
</feature>
<dbReference type="InterPro" id="IPR000926">
    <property type="entry name" value="RibA"/>
</dbReference>
<evidence type="ECO:0000256" key="10">
    <source>
        <dbReference type="ARBA" id="ARBA00022801"/>
    </source>
</evidence>
<evidence type="ECO:0000256" key="7">
    <source>
        <dbReference type="ARBA" id="ARBA00022619"/>
    </source>
</evidence>
<evidence type="ECO:0000313" key="22">
    <source>
        <dbReference type="Proteomes" id="UP000067625"/>
    </source>
</evidence>
<dbReference type="Gene3D" id="3.90.870.10">
    <property type="entry name" value="DHBP synthase"/>
    <property type="match status" value="1"/>
</dbReference>
<dbReference type="NCBIfam" id="TIGR00505">
    <property type="entry name" value="ribA"/>
    <property type="match status" value="1"/>
</dbReference>
<comment type="catalytic activity">
    <reaction evidence="18 19">
        <text>GTP + 4 H2O = 2,5-diamino-6-hydroxy-4-(5-phosphoribosylamino)-pyrimidine + formate + 2 phosphate + 3 H(+)</text>
        <dbReference type="Rhea" id="RHEA:23704"/>
        <dbReference type="ChEBI" id="CHEBI:15377"/>
        <dbReference type="ChEBI" id="CHEBI:15378"/>
        <dbReference type="ChEBI" id="CHEBI:15740"/>
        <dbReference type="ChEBI" id="CHEBI:37565"/>
        <dbReference type="ChEBI" id="CHEBI:43474"/>
        <dbReference type="ChEBI" id="CHEBI:58614"/>
        <dbReference type="EC" id="3.5.4.25"/>
    </reaction>
</comment>
<dbReference type="FunFam" id="3.40.50.10990:FF:000001">
    <property type="entry name" value="Riboflavin biosynthesis protein RibBA"/>
    <property type="match status" value="1"/>
</dbReference>
<dbReference type="GO" id="GO:0008270">
    <property type="term" value="F:zinc ion binding"/>
    <property type="evidence" value="ECO:0007669"/>
    <property type="project" value="UniProtKB-UniRule"/>
</dbReference>
<dbReference type="GO" id="GO:0009231">
    <property type="term" value="P:riboflavin biosynthetic process"/>
    <property type="evidence" value="ECO:0007669"/>
    <property type="project" value="UniProtKB-UniRule"/>
</dbReference>
<feature type="region of interest" description="GTP cyclohydrolase II" evidence="19">
    <location>
        <begin position="200"/>
        <end position="397"/>
    </location>
</feature>
<dbReference type="SUPFAM" id="SSF142695">
    <property type="entry name" value="RibA-like"/>
    <property type="match status" value="1"/>
</dbReference>
<evidence type="ECO:0000256" key="1">
    <source>
        <dbReference type="ARBA" id="ARBA00000141"/>
    </source>
</evidence>
<dbReference type="Gene3D" id="3.40.50.10990">
    <property type="entry name" value="GTP cyclohydrolase II"/>
    <property type="match status" value="1"/>
</dbReference>
<comment type="pathway">
    <text evidence="5 19">Cofactor biosynthesis; riboflavin biosynthesis; 2-hydroxy-3-oxobutyl phosphate from D-ribulose 5-phosphate: step 1/1.</text>
</comment>
<feature type="binding site" evidence="19">
    <location>
        <position position="255"/>
    </location>
    <ligand>
        <name>Zn(2+)</name>
        <dbReference type="ChEBI" id="CHEBI:29105"/>
        <note>catalytic</note>
    </ligand>
</feature>
<dbReference type="AlphaFoldDB" id="A0A0M5JLF9"/>
<comment type="function">
    <text evidence="17 19">Catalyzes the conversion of GTP to 2,5-diamino-6-ribosylamino-4(3H)-pyrimidinone 5'-phosphate (DARP), formate and pyrophosphate.</text>
</comment>
<reference evidence="22" key="1">
    <citation type="submission" date="2015-08" db="EMBL/GenBank/DDBJ databases">
        <title>Genome sequencing project for genomic taxonomy and phylogenomics of Bacillus-like bacteria.</title>
        <authorList>
            <person name="Liu B."/>
            <person name="Wang J."/>
            <person name="Zhu Y."/>
            <person name="Liu G."/>
            <person name="Chen Q."/>
            <person name="Chen Z."/>
            <person name="Lan J."/>
            <person name="Che J."/>
            <person name="Ge C."/>
            <person name="Shi H."/>
            <person name="Pan Z."/>
            <person name="Liu X."/>
        </authorList>
    </citation>
    <scope>NUCLEOTIDE SEQUENCE [LARGE SCALE GENOMIC DNA]</scope>
    <source>
        <strain evidence="22">FJAT-4402</strain>
    </source>
</reference>
<evidence type="ECO:0000256" key="6">
    <source>
        <dbReference type="ARBA" id="ARBA00005520"/>
    </source>
</evidence>
<feature type="site" description="Essential for DHBP synthase activity" evidence="19">
    <location>
        <position position="162"/>
    </location>
</feature>
<feature type="site" description="Essential for DHBP synthase activity" evidence="19">
    <location>
        <position position="124"/>
    </location>
</feature>
<proteinExistence type="inferred from homology"/>
<dbReference type="NCBIfam" id="TIGR00506">
    <property type="entry name" value="ribB"/>
    <property type="match status" value="1"/>
</dbReference>
<feature type="binding site" evidence="19">
    <location>
        <position position="162"/>
    </location>
    <ligand>
        <name>D-ribulose 5-phosphate</name>
        <dbReference type="ChEBI" id="CHEBI:58121"/>
    </ligand>
</feature>
<dbReference type="EC" id="4.1.99.12" evidence="19"/>
<feature type="binding site" evidence="19">
    <location>
        <begin position="293"/>
        <end position="295"/>
    </location>
    <ligand>
        <name>GTP</name>
        <dbReference type="ChEBI" id="CHEBI:37565"/>
    </ligand>
</feature>
<evidence type="ECO:0000313" key="21">
    <source>
        <dbReference type="EMBL" id="ALC81464.1"/>
    </source>
</evidence>
<feature type="active site" description="Nucleophile; for GTP cyclohydrolase activity" evidence="19">
    <location>
        <position position="329"/>
    </location>
</feature>
<evidence type="ECO:0000256" key="16">
    <source>
        <dbReference type="ARBA" id="ARBA00023268"/>
    </source>
</evidence>
<dbReference type="PIRSF" id="PIRSF001259">
    <property type="entry name" value="RibA"/>
    <property type="match status" value="1"/>
</dbReference>
<evidence type="ECO:0000256" key="11">
    <source>
        <dbReference type="ARBA" id="ARBA00022833"/>
    </source>
</evidence>
<dbReference type="EMBL" id="CP012600">
    <property type="protein sequence ID" value="ALC81464.1"/>
    <property type="molecule type" value="Genomic_DNA"/>
</dbReference>
<keyword evidence="11 19" id="KW-0862">Zinc</keyword>
<dbReference type="HAMAP" id="MF_00179">
    <property type="entry name" value="RibA"/>
    <property type="match status" value="1"/>
</dbReference>
<feature type="binding site" evidence="19">
    <location>
        <begin position="26"/>
        <end position="27"/>
    </location>
    <ligand>
        <name>D-ribulose 5-phosphate</name>
        <dbReference type="ChEBI" id="CHEBI:58121"/>
    </ligand>
</feature>
<evidence type="ECO:0000256" key="17">
    <source>
        <dbReference type="ARBA" id="ARBA00043932"/>
    </source>
</evidence>
<feature type="binding site" evidence="19">
    <location>
        <position position="350"/>
    </location>
    <ligand>
        <name>GTP</name>
        <dbReference type="ChEBI" id="CHEBI:37565"/>
    </ligand>
</feature>
<reference evidence="21 22" key="2">
    <citation type="journal article" date="2016" name="Int. J. Syst. Evol. Microbiol.">
        <title>Bacillus gobiensis sp. nov., isolated from a soil sample.</title>
        <authorList>
            <person name="Liu B."/>
            <person name="Liu G.H."/>
            <person name="Cetin S."/>
            <person name="Schumann P."/>
            <person name="Pan Z.Z."/>
            <person name="Chen Q.Q."/>
        </authorList>
    </citation>
    <scope>NUCLEOTIDE SEQUENCE [LARGE SCALE GENOMIC DNA]</scope>
    <source>
        <strain evidence="21 22">FJAT-4402</strain>
    </source>
</reference>
<evidence type="ECO:0000256" key="14">
    <source>
        <dbReference type="ARBA" id="ARBA00023211"/>
    </source>
</evidence>
<evidence type="ECO:0000256" key="3">
    <source>
        <dbReference type="ARBA" id="ARBA00002284"/>
    </source>
</evidence>
<dbReference type="InterPro" id="IPR016299">
    <property type="entry name" value="Riboflavin_synth_RibBA"/>
</dbReference>
<dbReference type="PANTHER" id="PTHR21327:SF18">
    <property type="entry name" value="3,4-DIHYDROXY-2-BUTANONE 4-PHOSPHATE SYNTHASE"/>
    <property type="match status" value="1"/>
</dbReference>
<feature type="binding site" evidence="19">
    <location>
        <position position="355"/>
    </location>
    <ligand>
        <name>GTP</name>
        <dbReference type="ChEBI" id="CHEBI:37565"/>
    </ligand>
</feature>
<feature type="active site" description="Proton acceptor; for GTP cyclohydrolase activity" evidence="19">
    <location>
        <position position="327"/>
    </location>
</feature>
<keyword evidence="12 19" id="KW-0460">Magnesium</keyword>
<organism evidence="21 22">
    <name type="scientific">Bacillus gobiensis</name>
    <dbReference type="NCBI Taxonomy" id="1441095"/>
    <lineage>
        <taxon>Bacteria</taxon>
        <taxon>Bacillati</taxon>
        <taxon>Bacillota</taxon>
        <taxon>Bacilli</taxon>
        <taxon>Bacillales</taxon>
        <taxon>Bacillaceae</taxon>
        <taxon>Bacillus</taxon>
    </lineage>
</organism>
<comment type="similarity">
    <text evidence="6 19">In the N-terminal section; belongs to the DHBP synthase family.</text>
</comment>
<protein>
    <recommendedName>
        <fullName evidence="19">Riboflavin biosynthesis protein RibBA</fullName>
    </recommendedName>
    <domain>
        <recommendedName>
            <fullName evidence="19">3,4-dihydroxy-2-butanone 4-phosphate synthase</fullName>
            <shortName evidence="19">DHBP synthase</shortName>
            <ecNumber evidence="19">4.1.99.12</ecNumber>
        </recommendedName>
    </domain>
    <domain>
        <recommendedName>
            <fullName evidence="19">GTP cyclohydrolase-2</fullName>
            <ecNumber evidence="19">3.5.4.25</ecNumber>
        </recommendedName>
        <alternativeName>
            <fullName evidence="19">GTP cyclohydrolase II</fullName>
        </alternativeName>
    </domain>
</protein>
<dbReference type="HAMAP" id="MF_00180">
    <property type="entry name" value="RibB"/>
    <property type="match status" value="1"/>
</dbReference>
<keyword evidence="22" id="KW-1185">Reference proteome</keyword>
<evidence type="ECO:0000256" key="12">
    <source>
        <dbReference type="ARBA" id="ARBA00022842"/>
    </source>
</evidence>